<dbReference type="EMBL" id="JACEFO010001691">
    <property type="protein sequence ID" value="KAF8720726.1"/>
    <property type="molecule type" value="Genomic_DNA"/>
</dbReference>
<gene>
    <name evidence="7" type="ORF">HU200_023630</name>
</gene>
<evidence type="ECO:0000313" key="8">
    <source>
        <dbReference type="Proteomes" id="UP000636709"/>
    </source>
</evidence>
<comment type="function">
    <text evidence="3">Catalyzes the formation of pyridoxal 5'-phosphate from ribose 5-phosphate (RBP), glyceraldehyde 3-phosphate (G3P) and ammonia. The ammonia is provided by PDX2. Can also use ribulose 5-phosphate and dihydroxyacetone phosphate as substrates, resulting from enzyme-catalyzed isomerization of RBP and G3P, respectively. Also plays an indirect role in resistance to singlet oxygen-generating photosensitizers.</text>
</comment>
<keyword evidence="8" id="KW-1185">Reference proteome</keyword>
<evidence type="ECO:0000256" key="4">
    <source>
        <dbReference type="PROSITE-ProRule" id="PRU00481"/>
    </source>
</evidence>
<organism evidence="7 8">
    <name type="scientific">Digitaria exilis</name>
    <dbReference type="NCBI Taxonomy" id="1010633"/>
    <lineage>
        <taxon>Eukaryota</taxon>
        <taxon>Viridiplantae</taxon>
        <taxon>Streptophyta</taxon>
        <taxon>Embryophyta</taxon>
        <taxon>Tracheophyta</taxon>
        <taxon>Spermatophyta</taxon>
        <taxon>Magnoliopsida</taxon>
        <taxon>Liliopsida</taxon>
        <taxon>Poales</taxon>
        <taxon>Poaceae</taxon>
        <taxon>PACMAD clade</taxon>
        <taxon>Panicoideae</taxon>
        <taxon>Panicodae</taxon>
        <taxon>Paniceae</taxon>
        <taxon>Anthephorinae</taxon>
        <taxon>Digitaria</taxon>
    </lineage>
</organism>
<evidence type="ECO:0000313" key="7">
    <source>
        <dbReference type="EMBL" id="KAF8720726.1"/>
    </source>
</evidence>
<keyword evidence="2" id="KW-0456">Lyase</keyword>
<feature type="region of interest" description="Disordered" evidence="5">
    <location>
        <begin position="70"/>
        <end position="101"/>
    </location>
</feature>
<reference evidence="7" key="1">
    <citation type="submission" date="2020-07" db="EMBL/GenBank/DDBJ databases">
        <title>Genome sequence and genetic diversity analysis of an under-domesticated orphan crop, white fonio (Digitaria exilis).</title>
        <authorList>
            <person name="Bennetzen J.L."/>
            <person name="Chen S."/>
            <person name="Ma X."/>
            <person name="Wang X."/>
            <person name="Yssel A.E.J."/>
            <person name="Chaluvadi S.R."/>
            <person name="Johnson M."/>
            <person name="Gangashetty P."/>
            <person name="Hamidou F."/>
            <person name="Sanogo M.D."/>
            <person name="Zwaenepoel A."/>
            <person name="Wallace J."/>
            <person name="Van De Peer Y."/>
            <person name="Van Deynze A."/>
        </authorList>
    </citation>
    <scope>NUCLEOTIDE SEQUENCE</scope>
    <source>
        <tissue evidence="7">Leaves</tissue>
    </source>
</reference>
<dbReference type="InterPro" id="IPR013785">
    <property type="entry name" value="Aldolase_TIM"/>
</dbReference>
<dbReference type="Gene3D" id="3.20.20.70">
    <property type="entry name" value="Aldolase class I"/>
    <property type="match status" value="2"/>
</dbReference>
<dbReference type="SUPFAM" id="SSF110399">
    <property type="entry name" value="ThiG-like"/>
    <property type="match status" value="1"/>
</dbReference>
<dbReference type="PANTHER" id="PTHR31829:SF0">
    <property type="entry name" value="PYRIDOXAL 5'-PHOSPHATE SYNTHASE SUBUNIT SNZ1-RELATED"/>
    <property type="match status" value="1"/>
</dbReference>
<dbReference type="OrthoDB" id="1660966at2759"/>
<evidence type="ECO:0000256" key="3">
    <source>
        <dbReference type="ARBA" id="ARBA00037142"/>
    </source>
</evidence>
<protein>
    <recommendedName>
        <fullName evidence="6">PdxS/SNZ N-terminal domain-containing protein</fullName>
    </recommendedName>
</protein>
<dbReference type="InterPro" id="IPR033755">
    <property type="entry name" value="PdxS/SNZ_N"/>
</dbReference>
<dbReference type="Pfam" id="PF01680">
    <property type="entry name" value="SOR_SNZ"/>
    <property type="match status" value="1"/>
</dbReference>
<sequence>MGYTEPIGPPSIFTQYLTAISSQNDRLIRCCPPNQSHPQAQLPSSPARSLPMLSLSLPLAVSPVGVKQRGVGGGVRRANDTRRRKVAKQGRPRRSPTHNVDELHDYRSSVVAAAHQLLPPLVDLRKQRVVVACRGDVVSFSTVARRRCLLSHELPVGPHDAPTWKRPELTVVTHQRCGEAQALGGGRVALCIGHFVEEAIGVDYMHESEVLTPADEAHHINKHNFRTPFALCRVRKGATVICTKGEAGTGNVVEAVRSPPRNKDDDETKQLGRLPVVQFAGVVATLADATLMMQLGCDGVFVGTGIFKSGDPVDRGGHGGDQPLRVEIAIRREQN</sequence>
<feature type="domain" description="PdxS/SNZ N-terminal" evidence="6">
    <location>
        <begin position="192"/>
        <end position="258"/>
    </location>
</feature>
<comment type="caution">
    <text evidence="7">The sequence shown here is derived from an EMBL/GenBank/DDBJ whole genome shotgun (WGS) entry which is preliminary data.</text>
</comment>
<proteinExistence type="inferred from homology"/>
<dbReference type="PANTHER" id="PTHR31829">
    <property type="entry name" value="PYRIDOXAL 5'-PHOSPHATE SYNTHASE SUBUNIT SNZ1-RELATED"/>
    <property type="match status" value="1"/>
</dbReference>
<dbReference type="AlphaFoldDB" id="A0A835C8L7"/>
<dbReference type="GO" id="GO:0006520">
    <property type="term" value="P:amino acid metabolic process"/>
    <property type="evidence" value="ECO:0007669"/>
    <property type="project" value="TreeGrafter"/>
</dbReference>
<evidence type="ECO:0000259" key="6">
    <source>
        <dbReference type="Pfam" id="PF01680"/>
    </source>
</evidence>
<comment type="similarity">
    <text evidence="1 4">Belongs to the PdxS/SNZ family.</text>
</comment>
<evidence type="ECO:0000256" key="1">
    <source>
        <dbReference type="ARBA" id="ARBA00007281"/>
    </source>
</evidence>
<dbReference type="GO" id="GO:0016843">
    <property type="term" value="F:amine-lyase activity"/>
    <property type="evidence" value="ECO:0007669"/>
    <property type="project" value="TreeGrafter"/>
</dbReference>
<dbReference type="PROSITE" id="PS51129">
    <property type="entry name" value="PDXS_SNZ_2"/>
    <property type="match status" value="1"/>
</dbReference>
<dbReference type="InterPro" id="IPR001852">
    <property type="entry name" value="PdxS/SNZ"/>
</dbReference>
<evidence type="ECO:0000256" key="2">
    <source>
        <dbReference type="ARBA" id="ARBA00023239"/>
    </source>
</evidence>
<evidence type="ECO:0000256" key="5">
    <source>
        <dbReference type="SAM" id="MobiDB-lite"/>
    </source>
</evidence>
<accession>A0A835C8L7</accession>
<feature type="compositionally biased region" description="Basic residues" evidence="5">
    <location>
        <begin position="82"/>
        <end position="96"/>
    </location>
</feature>
<dbReference type="GO" id="GO:0042823">
    <property type="term" value="P:pyridoxal phosphate biosynthetic process"/>
    <property type="evidence" value="ECO:0007669"/>
    <property type="project" value="InterPro"/>
</dbReference>
<name>A0A835C8L7_9POAL</name>
<dbReference type="Proteomes" id="UP000636709">
    <property type="component" value="Unassembled WGS sequence"/>
</dbReference>
<dbReference type="GO" id="GO:0008615">
    <property type="term" value="P:pyridoxine biosynthetic process"/>
    <property type="evidence" value="ECO:0007669"/>
    <property type="project" value="TreeGrafter"/>
</dbReference>